<keyword evidence="1" id="KW-0732">Signal</keyword>
<dbReference type="PANTHER" id="PTHR35309:SF4">
    <property type="entry name" value="TOCOPHEROL CYCLASE"/>
    <property type="match status" value="1"/>
</dbReference>
<proteinExistence type="predicted"/>
<feature type="chain" id="PRO_5040045516" evidence="1">
    <location>
        <begin position="25"/>
        <end position="382"/>
    </location>
</feature>
<dbReference type="AlphaFoldDB" id="A0A9D4MTB2"/>
<reference evidence="3" key="1">
    <citation type="journal article" date="2019" name="bioRxiv">
        <title>The Genome of the Zebra Mussel, Dreissena polymorpha: A Resource for Invasive Species Research.</title>
        <authorList>
            <person name="McCartney M.A."/>
            <person name="Auch B."/>
            <person name="Kono T."/>
            <person name="Mallez S."/>
            <person name="Zhang Y."/>
            <person name="Obille A."/>
            <person name="Becker A."/>
            <person name="Abrahante J.E."/>
            <person name="Garbe J."/>
            <person name="Badalamenti J.P."/>
            <person name="Herman A."/>
            <person name="Mangelson H."/>
            <person name="Liachko I."/>
            <person name="Sullivan S."/>
            <person name="Sone E.D."/>
            <person name="Koren S."/>
            <person name="Silverstein K.A.T."/>
            <person name="Beckman K.B."/>
            <person name="Gohl D.M."/>
        </authorList>
    </citation>
    <scope>NUCLEOTIDE SEQUENCE</scope>
    <source>
        <strain evidence="3">Duluth1</strain>
        <tissue evidence="3">Whole animal</tissue>
    </source>
</reference>
<dbReference type="InterPro" id="IPR025893">
    <property type="entry name" value="Tocopherol_cyclase"/>
</dbReference>
<organism evidence="3 4">
    <name type="scientific">Dreissena polymorpha</name>
    <name type="common">Zebra mussel</name>
    <name type="synonym">Mytilus polymorpha</name>
    <dbReference type="NCBI Taxonomy" id="45954"/>
    <lineage>
        <taxon>Eukaryota</taxon>
        <taxon>Metazoa</taxon>
        <taxon>Spiralia</taxon>
        <taxon>Lophotrochozoa</taxon>
        <taxon>Mollusca</taxon>
        <taxon>Bivalvia</taxon>
        <taxon>Autobranchia</taxon>
        <taxon>Heteroconchia</taxon>
        <taxon>Euheterodonta</taxon>
        <taxon>Imparidentia</taxon>
        <taxon>Neoheterodontei</taxon>
        <taxon>Myida</taxon>
        <taxon>Dreissenoidea</taxon>
        <taxon>Dreissenidae</taxon>
        <taxon>Dreissena</taxon>
    </lineage>
</organism>
<dbReference type="Proteomes" id="UP000828390">
    <property type="component" value="Unassembled WGS sequence"/>
</dbReference>
<sequence length="382" mass="42426">MMKVMISSIGIGLLLSLTIHNVCGSLYDPHVFPDTGPFFEGWYLRINDYDNEGSVGLLFGHVLPETSKNTTRSLVIASLLVRQCENASCKLLSYDGTYAISQLRVTVDGKPVTNDPDYESPSRFRWEVNSPSGGGYFDQTCDKTLFSFRIEDLVFRGEIGRPEPWSMSGKGPEGWLSALPLPLHWFVYSLRSELVSYMLVNVTSGTVIRGVNGSVHMEKNWGQSFPAQWIWSEGVQPENNASFALSGGLVALPIFSVNAYLIGYRNPKKNISLDFRPDDSIVNTDINGCNGTVIVTTKGVLHEVEFSLEASPNTFSDCLLGPESMGFRPACVESYDARATVRVFVRNYIPWQYTLIDQQTFHGIALEFGGLHVCNNKCNVKV</sequence>
<reference evidence="3" key="2">
    <citation type="submission" date="2020-11" db="EMBL/GenBank/DDBJ databases">
        <authorList>
            <person name="McCartney M.A."/>
            <person name="Auch B."/>
            <person name="Kono T."/>
            <person name="Mallez S."/>
            <person name="Becker A."/>
            <person name="Gohl D.M."/>
            <person name="Silverstein K.A.T."/>
            <person name="Koren S."/>
            <person name="Bechman K.B."/>
            <person name="Herman A."/>
            <person name="Abrahante J.E."/>
            <person name="Garbe J."/>
        </authorList>
    </citation>
    <scope>NUCLEOTIDE SEQUENCE</scope>
    <source>
        <strain evidence="3">Duluth1</strain>
        <tissue evidence="3">Whole animal</tissue>
    </source>
</reference>
<gene>
    <name evidence="2" type="ORF">DPMN_007209</name>
    <name evidence="3" type="ORF">DPMN_007217</name>
</gene>
<evidence type="ECO:0000256" key="1">
    <source>
        <dbReference type="SAM" id="SignalP"/>
    </source>
</evidence>
<protein>
    <submittedName>
        <fullName evidence="3">Uncharacterized protein</fullName>
    </submittedName>
</protein>
<dbReference type="EMBL" id="JAIWYP010000001">
    <property type="protein sequence ID" value="KAH3883263.1"/>
    <property type="molecule type" value="Genomic_DNA"/>
</dbReference>
<evidence type="ECO:0000313" key="4">
    <source>
        <dbReference type="Proteomes" id="UP000828390"/>
    </source>
</evidence>
<dbReference type="OrthoDB" id="5421239at2759"/>
<dbReference type="PANTHER" id="PTHR35309">
    <property type="match status" value="1"/>
</dbReference>
<name>A0A9D4MTB2_DREPO</name>
<comment type="caution">
    <text evidence="3">The sequence shown here is derived from an EMBL/GenBank/DDBJ whole genome shotgun (WGS) entry which is preliminary data.</text>
</comment>
<dbReference type="GO" id="GO:0009976">
    <property type="term" value="F:tocopherol cyclase activity"/>
    <property type="evidence" value="ECO:0007669"/>
    <property type="project" value="InterPro"/>
</dbReference>
<dbReference type="Pfam" id="PF14249">
    <property type="entry name" value="Tocopherol_cycl"/>
    <property type="match status" value="1"/>
</dbReference>
<keyword evidence="4" id="KW-1185">Reference proteome</keyword>
<accession>A0A9D4MTB2</accession>
<feature type="signal peptide" evidence="1">
    <location>
        <begin position="1"/>
        <end position="24"/>
    </location>
</feature>
<evidence type="ECO:0000313" key="3">
    <source>
        <dbReference type="EMBL" id="KAH3883263.1"/>
    </source>
</evidence>
<evidence type="ECO:0000313" key="2">
    <source>
        <dbReference type="EMBL" id="KAH3883255.1"/>
    </source>
</evidence>
<dbReference type="EMBL" id="JAIWYP010000001">
    <property type="protein sequence ID" value="KAH3883255.1"/>
    <property type="molecule type" value="Genomic_DNA"/>
</dbReference>